<keyword evidence="5" id="KW-0732">Signal</keyword>
<dbReference type="Proteomes" id="UP001476282">
    <property type="component" value="Unassembled WGS sequence"/>
</dbReference>
<dbReference type="InterPro" id="IPR011050">
    <property type="entry name" value="Pectin_lyase_fold/virulence"/>
</dbReference>
<dbReference type="InterPro" id="IPR012334">
    <property type="entry name" value="Pectin_lyas_fold"/>
</dbReference>
<dbReference type="Pfam" id="PF00295">
    <property type="entry name" value="Glyco_hydro_28"/>
    <property type="match status" value="1"/>
</dbReference>
<dbReference type="Gene3D" id="2.160.20.10">
    <property type="entry name" value="Single-stranded right-handed beta-helix, Pectin lyase-like"/>
    <property type="match status" value="1"/>
</dbReference>
<dbReference type="PANTHER" id="PTHR31339:SF9">
    <property type="entry name" value="PLASMIN AND FIBRONECTIN-BINDING PROTEIN A"/>
    <property type="match status" value="1"/>
</dbReference>
<dbReference type="EMBL" id="BAABRI010000024">
    <property type="protein sequence ID" value="GAA5484371.1"/>
    <property type="molecule type" value="Genomic_DNA"/>
</dbReference>
<proteinExistence type="inferred from homology"/>
<dbReference type="SUPFAM" id="SSF51126">
    <property type="entry name" value="Pectin lyase-like"/>
    <property type="match status" value="1"/>
</dbReference>
<protein>
    <recommendedName>
        <fullName evidence="8">Exo-poly-alpha-D-galacturonosidase</fullName>
    </recommendedName>
</protein>
<reference evidence="6 7" key="1">
    <citation type="submission" date="2024-02" db="EMBL/GenBank/DDBJ databases">
        <title>Haloferula sargassicola NBRC 104335.</title>
        <authorList>
            <person name="Ichikawa N."/>
            <person name="Katano-Makiyama Y."/>
            <person name="Hidaka K."/>
        </authorList>
    </citation>
    <scope>NUCLEOTIDE SEQUENCE [LARGE SCALE GENOMIC DNA]</scope>
    <source>
        <strain evidence="6 7">NBRC 104335</strain>
    </source>
</reference>
<name>A0ABP9UUH2_9BACT</name>
<organism evidence="6 7">
    <name type="scientific">Haloferula sargassicola</name>
    <dbReference type="NCBI Taxonomy" id="490096"/>
    <lineage>
        <taxon>Bacteria</taxon>
        <taxon>Pseudomonadati</taxon>
        <taxon>Verrucomicrobiota</taxon>
        <taxon>Verrucomicrobiia</taxon>
        <taxon>Verrucomicrobiales</taxon>
        <taxon>Verrucomicrobiaceae</taxon>
        <taxon>Haloferula</taxon>
    </lineage>
</organism>
<evidence type="ECO:0008006" key="8">
    <source>
        <dbReference type="Google" id="ProtNLM"/>
    </source>
</evidence>
<dbReference type="InterPro" id="IPR006626">
    <property type="entry name" value="PbH1"/>
</dbReference>
<keyword evidence="7" id="KW-1185">Reference proteome</keyword>
<evidence type="ECO:0000313" key="6">
    <source>
        <dbReference type="EMBL" id="GAA5484371.1"/>
    </source>
</evidence>
<sequence length="426" mass="46330">MKPLSLLLALTVSVAAGGEFSILDHGATPDGLCTDQIQATIDACAQSGGGTVVVPTGTFLTGSLFLRQGVGLRLDEGAVLKGSDHIEDYPKRPTRIEGHTEPWRMALLNAADMTAVRISGKGTLDGDGEVFWKAFWQRREENPECTNLEVERPRLLFLDTCTDVKIEGIRLRNSGFWNLHLYRCQQVTIDGLDIHAPGAGDPVRAPSSDGIDIDSCQRVLVRNTRIATDDDCIAIKGSKGPTAGDDPDSPPAENIFIEDCDFARGHGVVTLGSEATRVRNVYVRRCTVGPGNSLVRLKLRPDTPQLYENLVYEDIELSGDTGSIFKVRPWSQFFDLQGHEPPASVVSNLVLRNIRGSYGKLGSLTGNEGDTIRNVVLENVDLELSSTGFRSSRIQNAISTGVVINGKSWRFPRTGPRPRIVVPAGR</sequence>
<gene>
    <name evidence="6" type="ORF">Hsar01_03615</name>
</gene>
<comment type="caution">
    <text evidence="6">The sequence shown here is derived from an EMBL/GenBank/DDBJ whole genome shotgun (WGS) entry which is preliminary data.</text>
</comment>
<keyword evidence="3 4" id="KW-0326">Glycosidase</keyword>
<dbReference type="PANTHER" id="PTHR31339">
    <property type="entry name" value="PECTIN LYASE-RELATED"/>
    <property type="match status" value="1"/>
</dbReference>
<evidence type="ECO:0000256" key="1">
    <source>
        <dbReference type="ARBA" id="ARBA00008834"/>
    </source>
</evidence>
<evidence type="ECO:0000313" key="7">
    <source>
        <dbReference type="Proteomes" id="UP001476282"/>
    </source>
</evidence>
<evidence type="ECO:0000256" key="5">
    <source>
        <dbReference type="SAM" id="SignalP"/>
    </source>
</evidence>
<evidence type="ECO:0000256" key="2">
    <source>
        <dbReference type="ARBA" id="ARBA00022801"/>
    </source>
</evidence>
<dbReference type="InterPro" id="IPR000743">
    <property type="entry name" value="Glyco_hydro_28"/>
</dbReference>
<evidence type="ECO:0000256" key="3">
    <source>
        <dbReference type="ARBA" id="ARBA00023295"/>
    </source>
</evidence>
<dbReference type="RefSeq" id="WP_353568466.1">
    <property type="nucleotide sequence ID" value="NZ_BAABRI010000024.1"/>
</dbReference>
<accession>A0ABP9UUH2</accession>
<comment type="similarity">
    <text evidence="1 4">Belongs to the glycosyl hydrolase 28 family.</text>
</comment>
<feature type="chain" id="PRO_5046376762" description="Exo-poly-alpha-D-galacturonosidase" evidence="5">
    <location>
        <begin position="18"/>
        <end position="426"/>
    </location>
</feature>
<dbReference type="InterPro" id="IPR051801">
    <property type="entry name" value="GH28_Enzymes"/>
</dbReference>
<dbReference type="PROSITE" id="PS00502">
    <property type="entry name" value="POLYGALACTURONASE"/>
    <property type="match status" value="1"/>
</dbReference>
<evidence type="ECO:0000256" key="4">
    <source>
        <dbReference type="RuleBase" id="RU361169"/>
    </source>
</evidence>
<feature type="signal peptide" evidence="5">
    <location>
        <begin position="1"/>
        <end position="17"/>
    </location>
</feature>
<dbReference type="SMART" id="SM00710">
    <property type="entry name" value="PbH1"/>
    <property type="match status" value="5"/>
</dbReference>
<keyword evidence="2 4" id="KW-0378">Hydrolase</keyword>